<dbReference type="AlphaFoldDB" id="A0A3P7DX45"/>
<feature type="region of interest" description="Disordered" evidence="1">
    <location>
        <begin position="39"/>
        <end position="71"/>
    </location>
</feature>
<sequence length="111" mass="12856">MNSLQIKWSLNYNAITSLIKFKYLAFISLLYRFTFSSVNNDVNNGGGGDDDDDDYDDGDDDDDDDNDEDNDDINIMYFLESTLPVHYFYLSTDLRFVHIFSQITSIHVKTI</sequence>
<name>A0A3P7DX45_WUCBA</name>
<protein>
    <submittedName>
        <fullName evidence="2">Uncharacterized protein</fullName>
    </submittedName>
</protein>
<organism evidence="2 3">
    <name type="scientific">Wuchereria bancrofti</name>
    <dbReference type="NCBI Taxonomy" id="6293"/>
    <lineage>
        <taxon>Eukaryota</taxon>
        <taxon>Metazoa</taxon>
        <taxon>Ecdysozoa</taxon>
        <taxon>Nematoda</taxon>
        <taxon>Chromadorea</taxon>
        <taxon>Rhabditida</taxon>
        <taxon>Spirurina</taxon>
        <taxon>Spiruromorpha</taxon>
        <taxon>Filarioidea</taxon>
        <taxon>Onchocercidae</taxon>
        <taxon>Wuchereria</taxon>
    </lineage>
</organism>
<evidence type="ECO:0000313" key="2">
    <source>
        <dbReference type="EMBL" id="VDM14700.1"/>
    </source>
</evidence>
<accession>A0A3P7DX45</accession>
<dbReference type="InParanoid" id="A0A3P7DX45"/>
<gene>
    <name evidence="2" type="ORF">WBA_LOCUS8086</name>
</gene>
<reference evidence="2 3" key="1">
    <citation type="submission" date="2018-11" db="EMBL/GenBank/DDBJ databases">
        <authorList>
            <consortium name="Pathogen Informatics"/>
        </authorList>
    </citation>
    <scope>NUCLEOTIDE SEQUENCE [LARGE SCALE GENOMIC DNA]</scope>
</reference>
<dbReference type="Proteomes" id="UP000270924">
    <property type="component" value="Unassembled WGS sequence"/>
</dbReference>
<feature type="compositionally biased region" description="Acidic residues" evidence="1">
    <location>
        <begin position="48"/>
        <end position="71"/>
    </location>
</feature>
<dbReference type="EMBL" id="UYWW01006365">
    <property type="protein sequence ID" value="VDM14700.1"/>
    <property type="molecule type" value="Genomic_DNA"/>
</dbReference>
<proteinExistence type="predicted"/>
<evidence type="ECO:0000256" key="1">
    <source>
        <dbReference type="SAM" id="MobiDB-lite"/>
    </source>
</evidence>
<keyword evidence="3" id="KW-1185">Reference proteome</keyword>
<evidence type="ECO:0000313" key="3">
    <source>
        <dbReference type="Proteomes" id="UP000270924"/>
    </source>
</evidence>